<dbReference type="EMBL" id="RQVS01000006">
    <property type="protein sequence ID" value="RRJ87038.1"/>
    <property type="molecule type" value="Genomic_DNA"/>
</dbReference>
<comment type="caution">
    <text evidence="2">The sequence shown here is derived from an EMBL/GenBank/DDBJ whole genome shotgun (WGS) entry which is preliminary data.</text>
</comment>
<dbReference type="AlphaFoldDB" id="A0A3P3VYB7"/>
<dbReference type="Proteomes" id="UP000274391">
    <property type="component" value="Unassembled WGS sequence"/>
</dbReference>
<sequence length="416" mass="44360">MLRNLGEKYSPLYFLAALGAGGMATFFFMYFMFLTPHPATPIPTFNSINAAWVAGDGVLRALIAVGYIGQVFFVLLHLVLLVWNLREFAAFRETAAYDKLRASNAGVTLMAIPLTLAMTLNGLFVAGATLVPNIWDVIELLLPIALLVFGAIGVLALRIYGRFVTRIFTGGFSFEANTGMNQLLGSFAFAMVGVGLAAGAAMSSNIATVTVGLIGSIFFMIVSMLVFAVMLPLGLKSMLRHGLAPVNSATMWLPVPIFTLWGITMVRDNHGLATLGANAGAESHVGGSQELMVILAVAIAAQAAFLLFGHAIMRRNGFYTDYVLTKKHQSPVAFTLVCPGVALGVLSFFGLHVGLVQNGVVEKFGPVYLALLAIIFVVQIVTIVGMVVLLRNQLFRGEDALPAGAAPATRELVDAR</sequence>
<feature type="transmembrane region" description="Helical" evidence="1">
    <location>
        <begin position="140"/>
        <end position="161"/>
    </location>
</feature>
<feature type="transmembrane region" description="Helical" evidence="1">
    <location>
        <begin position="106"/>
        <end position="128"/>
    </location>
</feature>
<evidence type="ECO:0000313" key="3">
    <source>
        <dbReference type="Proteomes" id="UP000274391"/>
    </source>
</evidence>
<feature type="transmembrane region" description="Helical" evidence="1">
    <location>
        <begin position="12"/>
        <end position="33"/>
    </location>
</feature>
<feature type="transmembrane region" description="Helical" evidence="1">
    <location>
        <begin position="367"/>
        <end position="390"/>
    </location>
</feature>
<feature type="transmembrane region" description="Helical" evidence="1">
    <location>
        <begin position="206"/>
        <end position="231"/>
    </location>
</feature>
<reference evidence="2 3" key="1">
    <citation type="submission" date="2018-11" db="EMBL/GenBank/DDBJ databases">
        <title>YIM 102482-1 draft genome.</title>
        <authorList>
            <person name="Li G."/>
            <person name="Jiang Y."/>
        </authorList>
    </citation>
    <scope>NUCLEOTIDE SEQUENCE [LARGE SCALE GENOMIC DNA]</scope>
    <source>
        <strain evidence="2 3">YIM 102482-1</strain>
    </source>
</reference>
<evidence type="ECO:0000313" key="2">
    <source>
        <dbReference type="EMBL" id="RRJ87038.1"/>
    </source>
</evidence>
<dbReference type="NCBIfam" id="NF047644">
    <property type="entry name" value="TsoY_fam"/>
    <property type="match status" value="1"/>
</dbReference>
<evidence type="ECO:0000256" key="1">
    <source>
        <dbReference type="SAM" id="Phobius"/>
    </source>
</evidence>
<organism evidence="2 3">
    <name type="scientific">Gulosibacter macacae</name>
    <dbReference type="NCBI Taxonomy" id="2488791"/>
    <lineage>
        <taxon>Bacteria</taxon>
        <taxon>Bacillati</taxon>
        <taxon>Actinomycetota</taxon>
        <taxon>Actinomycetes</taxon>
        <taxon>Micrococcales</taxon>
        <taxon>Microbacteriaceae</taxon>
        <taxon>Gulosibacter</taxon>
    </lineage>
</organism>
<keyword evidence="3" id="KW-1185">Reference proteome</keyword>
<dbReference type="OrthoDB" id="9156251at2"/>
<proteinExistence type="predicted"/>
<accession>A0A3P3VYB7</accession>
<name>A0A3P3VYB7_9MICO</name>
<feature type="transmembrane region" description="Helical" evidence="1">
    <location>
        <begin position="61"/>
        <end position="85"/>
    </location>
</feature>
<dbReference type="InterPro" id="IPR059133">
    <property type="entry name" value="TsoY-like"/>
</dbReference>
<feature type="transmembrane region" description="Helical" evidence="1">
    <location>
        <begin position="291"/>
        <end position="312"/>
    </location>
</feature>
<keyword evidence="1" id="KW-0812">Transmembrane</keyword>
<dbReference type="RefSeq" id="WP_124971702.1">
    <property type="nucleotide sequence ID" value="NZ_RQVS01000006.1"/>
</dbReference>
<keyword evidence="1" id="KW-1133">Transmembrane helix</keyword>
<feature type="transmembrane region" description="Helical" evidence="1">
    <location>
        <begin position="243"/>
        <end position="263"/>
    </location>
</feature>
<gene>
    <name evidence="2" type="ORF">EG850_06455</name>
</gene>
<feature type="transmembrane region" description="Helical" evidence="1">
    <location>
        <begin position="182"/>
        <end position="200"/>
    </location>
</feature>
<keyword evidence="1" id="KW-0472">Membrane</keyword>
<protein>
    <submittedName>
        <fullName evidence="2">Uncharacterized protein</fullName>
    </submittedName>
</protein>
<feature type="transmembrane region" description="Helical" evidence="1">
    <location>
        <begin position="332"/>
        <end position="355"/>
    </location>
</feature>